<dbReference type="Pfam" id="PF13196">
    <property type="entry name" value="DUF4012"/>
    <property type="match status" value="1"/>
</dbReference>
<dbReference type="InterPro" id="IPR025101">
    <property type="entry name" value="DUF4012"/>
</dbReference>
<name>A0A837IJ33_9BACT</name>
<proteinExistence type="predicted"/>
<evidence type="ECO:0000313" key="3">
    <source>
        <dbReference type="Proteomes" id="UP000034078"/>
    </source>
</evidence>
<accession>A0A837IJ33</accession>
<feature type="transmembrane region" description="Helical" evidence="1">
    <location>
        <begin position="312"/>
        <end position="335"/>
    </location>
</feature>
<comment type="caution">
    <text evidence="2">The sequence shown here is derived from an EMBL/GenBank/DDBJ whole genome shotgun (WGS) entry which is preliminary data.</text>
</comment>
<keyword evidence="1" id="KW-0812">Transmembrane</keyword>
<dbReference type="AlphaFoldDB" id="A0A837IJ33"/>
<evidence type="ECO:0008006" key="4">
    <source>
        <dbReference type="Google" id="ProtNLM"/>
    </source>
</evidence>
<keyword evidence="1" id="KW-1133">Transmembrane helix</keyword>
<organism evidence="2 3">
    <name type="scientific">Candidatus Collierbacteria bacterium GW2011_GWB2_45_17</name>
    <dbReference type="NCBI Taxonomy" id="1618388"/>
    <lineage>
        <taxon>Bacteria</taxon>
        <taxon>Candidatus Collieribacteriota</taxon>
    </lineage>
</organism>
<gene>
    <name evidence="2" type="ORF">UX01_C0002G0045</name>
</gene>
<dbReference type="EMBL" id="LCKO01000002">
    <property type="protein sequence ID" value="KKU01079.1"/>
    <property type="molecule type" value="Genomic_DNA"/>
</dbReference>
<evidence type="ECO:0000256" key="1">
    <source>
        <dbReference type="SAM" id="Phobius"/>
    </source>
</evidence>
<dbReference type="Proteomes" id="UP000034078">
    <property type="component" value="Unassembled WGS sequence"/>
</dbReference>
<sequence length="907" mass="101860">MSTIIARISIWSNNPHLQSLLIQSSYNPSLQFSDYKKTSTNPYVLAIIQLNKDLGDISQRLISIYDHCRIKNQKLSVVIVHGETVDTEKNLYFTQLLDQLGGGSPVHRLVFVKDIYHESLLDSETWLESYILESLLTKKINISSKGENQLYPLSVRDFITGLQKILFLSSTSGKAFWMVGDSITDLDLAYLIKKNLEDSDEQYEIEATAANYLGSDLTSLGNQSRASLNWEPVGDFSMDLRRAIQRLDEDRSKLMTSLHHLDIASKQTNFFKLTKTREFLEKLLDRYKHKKGRLKAIENSSELIKKIFEYSLALVALVYLLVTVSFITFTSMSLINQEKSLNFARNADTSSSVKALTVSSTFAKIGESSYSFVSPVFSLLAPTFHEKNHNLFVFLHYSQSSLENLQQTVSLAEKIYESLGNPSININYNDASLALRSNLSQIYENINQIRLITEKGKLPAFLENKLEASPEFKNISLIEQQVTQILKSSELIPAFLVGDSPKNVVILFQNSNELRSTGGVVDYLLALVMEQGRVVSRNIYNASEIDNLLTTKISAPPLINLYTGLESWQTRDLNYNPDFSLTASNFSAVIEQSLKFKPDIILAVNESLMVSLLEEDKGILLNGQNITSEIFKVELPKTSPNPLYSQLIDHYLDKIFNHRLSLLSLGRVIAKQSLENQILFWSVDDNIEKTIVGQSFSGVIFPHVCNSAIPGSVSCLAETTYLNESNFALVPVGSDLKKKVTHTVTFAQDSVVHEYLIDYQFTKEFNNLNRDLNEIIQLYAPTASTLEEVGVNGKNVASNSIQRQQHGPLERFEIPISLKFNIDNHITIKFISPLTGIFRLPFAYSITEYRQPGVSPNNGNIDLVIKTPDSARAALITSPAVSLPGSFTYTYPPTTSSFGISFEPKHP</sequence>
<evidence type="ECO:0000313" key="2">
    <source>
        <dbReference type="EMBL" id="KKU01079.1"/>
    </source>
</evidence>
<reference evidence="2 3" key="1">
    <citation type="journal article" date="2015" name="Nature">
        <title>rRNA introns, odd ribosomes, and small enigmatic genomes across a large radiation of phyla.</title>
        <authorList>
            <person name="Brown C.T."/>
            <person name="Hug L.A."/>
            <person name="Thomas B.C."/>
            <person name="Sharon I."/>
            <person name="Castelle C.J."/>
            <person name="Singh A."/>
            <person name="Wilkins M.J."/>
            <person name="Williams K.H."/>
            <person name="Banfield J.F."/>
        </authorList>
    </citation>
    <scope>NUCLEOTIDE SEQUENCE [LARGE SCALE GENOMIC DNA]</scope>
</reference>
<keyword evidence="1" id="KW-0472">Membrane</keyword>
<protein>
    <recommendedName>
        <fullName evidence="4">Tetratricopeptide TPR_2 repeat protein</fullName>
    </recommendedName>
</protein>